<dbReference type="SUPFAM" id="SSF63411">
    <property type="entry name" value="LuxS/MPP-like metallohydrolase"/>
    <property type="match status" value="2"/>
</dbReference>
<accession>A0A8J3KWZ9</accession>
<gene>
    <name evidence="3" type="ORF">Cco03nite_72420</name>
</gene>
<evidence type="ECO:0000256" key="1">
    <source>
        <dbReference type="SAM" id="MobiDB-lite"/>
    </source>
</evidence>
<evidence type="ECO:0000256" key="2">
    <source>
        <dbReference type="SAM" id="Phobius"/>
    </source>
</evidence>
<proteinExistence type="predicted"/>
<keyword evidence="2" id="KW-1133">Transmembrane helix</keyword>
<organism evidence="3 4">
    <name type="scientific">Catellatospora coxensis</name>
    <dbReference type="NCBI Taxonomy" id="310354"/>
    <lineage>
        <taxon>Bacteria</taxon>
        <taxon>Bacillati</taxon>
        <taxon>Actinomycetota</taxon>
        <taxon>Actinomycetes</taxon>
        <taxon>Micromonosporales</taxon>
        <taxon>Micromonosporaceae</taxon>
        <taxon>Catellatospora</taxon>
    </lineage>
</organism>
<dbReference type="InterPro" id="IPR011249">
    <property type="entry name" value="Metalloenz_LuxS/M16"/>
</dbReference>
<dbReference type="GO" id="GO:0046872">
    <property type="term" value="F:metal ion binding"/>
    <property type="evidence" value="ECO:0007669"/>
    <property type="project" value="InterPro"/>
</dbReference>
<feature type="region of interest" description="Disordered" evidence="1">
    <location>
        <begin position="463"/>
        <end position="490"/>
    </location>
</feature>
<keyword evidence="4" id="KW-1185">Reference proteome</keyword>
<feature type="transmembrane region" description="Helical" evidence="2">
    <location>
        <begin position="535"/>
        <end position="556"/>
    </location>
</feature>
<keyword evidence="2" id="KW-0812">Transmembrane</keyword>
<name>A0A8J3KWZ9_9ACTN</name>
<feature type="compositionally biased region" description="Low complexity" evidence="1">
    <location>
        <begin position="470"/>
        <end position="480"/>
    </location>
</feature>
<dbReference type="AlphaFoldDB" id="A0A8J3KWZ9"/>
<sequence length="563" mass="60488">MVEMIEVDGVPTLFAPSTGRTAAGLIFRVGQADETLPLHGITHLVEHLALHDSGLSDYHYNGETASVYTHFHLRGSESDVVGYLGKVCDGLADLPMHRLETEKEILRTESRTRGGTSALPLWRYGAQGYGLPSYPEWGLARLRPEDLRWWVENYFTRENAVLWIAGDRVPDGLRLRLRPGVRRPVPKPTSALPQTPAWYTGDDTSVVFSAVVRRSTAASVYSGVLERELFRDLRQEGGYSYAASTSCDPRGDGYATVSAYADALPEKQDAVLGGFVDVLARLRHGTIDPAGVTAVQNKSLENLNHPEIEAARLPGHALNLLTGQRNLTVDELRAELSAVTVAQVHAVAVEAYDTALLQTPCRTTADWAGFAAAPTSSECEADGRRYAHREDGEVALVIGPDAASIVREHSCSTVHYADCAAMMSWPDGARRLIGNDGIVLHLEPAMWAMPYQEIGALDAGVGPARHLPQPARDPASIPRPAAAPPAAAPPADGAGNVGEIIAIVLLGLVAAGLGLLTLLGVVVGIASGGAEALDWAFLGCMAVFTAMFATPVVMLLRRRRRRR</sequence>
<evidence type="ECO:0000313" key="3">
    <source>
        <dbReference type="EMBL" id="GIG10542.1"/>
    </source>
</evidence>
<evidence type="ECO:0000313" key="4">
    <source>
        <dbReference type="Proteomes" id="UP000630887"/>
    </source>
</evidence>
<dbReference type="Proteomes" id="UP000630887">
    <property type="component" value="Unassembled WGS sequence"/>
</dbReference>
<comment type="caution">
    <text evidence="3">The sequence shown here is derived from an EMBL/GenBank/DDBJ whole genome shotgun (WGS) entry which is preliminary data.</text>
</comment>
<dbReference type="Gene3D" id="3.30.830.10">
    <property type="entry name" value="Metalloenzyme, LuxS/M16 peptidase-like"/>
    <property type="match status" value="2"/>
</dbReference>
<keyword evidence="2" id="KW-0472">Membrane</keyword>
<reference evidence="3 4" key="1">
    <citation type="submission" date="2021-01" db="EMBL/GenBank/DDBJ databases">
        <title>Whole genome shotgun sequence of Catellatospora coxensis NBRC 107359.</title>
        <authorList>
            <person name="Komaki H."/>
            <person name="Tamura T."/>
        </authorList>
    </citation>
    <scope>NUCLEOTIDE SEQUENCE [LARGE SCALE GENOMIC DNA]</scope>
    <source>
        <strain evidence="3 4">NBRC 107359</strain>
    </source>
</reference>
<evidence type="ECO:0008006" key="5">
    <source>
        <dbReference type="Google" id="ProtNLM"/>
    </source>
</evidence>
<dbReference type="EMBL" id="BONI01000092">
    <property type="protein sequence ID" value="GIG10542.1"/>
    <property type="molecule type" value="Genomic_DNA"/>
</dbReference>
<protein>
    <recommendedName>
        <fullName evidence="5">Zn-dependent peptidase</fullName>
    </recommendedName>
</protein>
<feature type="transmembrane region" description="Helical" evidence="2">
    <location>
        <begin position="500"/>
        <end position="523"/>
    </location>
</feature>